<organism evidence="1 2">
    <name type="scientific">Anopheles culicifacies</name>
    <dbReference type="NCBI Taxonomy" id="139723"/>
    <lineage>
        <taxon>Eukaryota</taxon>
        <taxon>Metazoa</taxon>
        <taxon>Ecdysozoa</taxon>
        <taxon>Arthropoda</taxon>
        <taxon>Hexapoda</taxon>
        <taxon>Insecta</taxon>
        <taxon>Pterygota</taxon>
        <taxon>Neoptera</taxon>
        <taxon>Endopterygota</taxon>
        <taxon>Diptera</taxon>
        <taxon>Nematocera</taxon>
        <taxon>Culicoidea</taxon>
        <taxon>Culicidae</taxon>
        <taxon>Anophelinae</taxon>
        <taxon>Anopheles</taxon>
        <taxon>culicifacies species complex</taxon>
    </lineage>
</organism>
<keyword evidence="2" id="KW-1185">Reference proteome</keyword>
<dbReference type="AlphaFoldDB" id="A0A182LV78"/>
<accession>A0A182LV78</accession>
<dbReference type="VEuPathDB" id="VectorBase:ACUA002777"/>
<reference evidence="2" key="1">
    <citation type="submission" date="2013-09" db="EMBL/GenBank/DDBJ databases">
        <title>The Genome Sequence of Anopheles culicifacies species A.</title>
        <authorList>
            <consortium name="The Broad Institute Genomics Platform"/>
            <person name="Neafsey D.E."/>
            <person name="Besansky N."/>
            <person name="Howell P."/>
            <person name="Walton C."/>
            <person name="Young S.K."/>
            <person name="Zeng Q."/>
            <person name="Gargeya S."/>
            <person name="Fitzgerald M."/>
            <person name="Haas B."/>
            <person name="Abouelleil A."/>
            <person name="Allen A.W."/>
            <person name="Alvarado L."/>
            <person name="Arachchi H.M."/>
            <person name="Berlin A.M."/>
            <person name="Chapman S.B."/>
            <person name="Gainer-Dewar J."/>
            <person name="Goldberg J."/>
            <person name="Griggs A."/>
            <person name="Gujja S."/>
            <person name="Hansen M."/>
            <person name="Howarth C."/>
            <person name="Imamovic A."/>
            <person name="Ireland A."/>
            <person name="Larimer J."/>
            <person name="McCowan C."/>
            <person name="Murphy C."/>
            <person name="Pearson M."/>
            <person name="Poon T.W."/>
            <person name="Priest M."/>
            <person name="Roberts A."/>
            <person name="Saif S."/>
            <person name="Shea T."/>
            <person name="Sisk P."/>
            <person name="Sykes S."/>
            <person name="Wortman J."/>
            <person name="Nusbaum C."/>
            <person name="Birren B."/>
        </authorList>
    </citation>
    <scope>NUCLEOTIDE SEQUENCE [LARGE SCALE GENOMIC DNA]</scope>
    <source>
        <strain evidence="2">A-37</strain>
    </source>
</reference>
<dbReference type="EMBL" id="AXCM01000382">
    <property type="status" value="NOT_ANNOTATED_CDS"/>
    <property type="molecule type" value="Genomic_DNA"/>
</dbReference>
<evidence type="ECO:0000313" key="1">
    <source>
        <dbReference type="EnsemblMetazoa" id="ACUA002777-PA"/>
    </source>
</evidence>
<evidence type="ECO:0000313" key="2">
    <source>
        <dbReference type="Proteomes" id="UP000075883"/>
    </source>
</evidence>
<dbReference type="EnsemblMetazoa" id="ACUA002777-RA">
    <property type="protein sequence ID" value="ACUA002777-PA"/>
    <property type="gene ID" value="ACUA002777"/>
</dbReference>
<name>A0A182LV78_9DIPT</name>
<proteinExistence type="predicted"/>
<dbReference type="Proteomes" id="UP000075883">
    <property type="component" value="Unassembled WGS sequence"/>
</dbReference>
<protein>
    <submittedName>
        <fullName evidence="1">Uncharacterized protein</fullName>
    </submittedName>
</protein>
<reference evidence="1" key="2">
    <citation type="submission" date="2020-05" db="UniProtKB">
        <authorList>
            <consortium name="EnsemblMetazoa"/>
        </authorList>
    </citation>
    <scope>IDENTIFICATION</scope>
    <source>
        <strain evidence="1">A-37</strain>
    </source>
</reference>
<sequence length="165" mass="17726">MSIAGVEDPYENPITTQDFDHSVSIANPIESSDHYDYTGILDEWSIRNQHFSLCVTSEVAAGGWHVPASPPLAVFMSSVPTPLPLAPPAAPLQDCCARLPGSLVLLAPAPPPLPPTPPLPDELPTPAPPLPLLPLPPSIEPLDDWPAFDAASFWFLGLRIRFRLG</sequence>